<evidence type="ECO:0000313" key="3">
    <source>
        <dbReference type="EMBL" id="PTL59659.1"/>
    </source>
</evidence>
<organism evidence="3 4">
    <name type="scientific">Paraconexibacter algicola</name>
    <dbReference type="NCBI Taxonomy" id="2133960"/>
    <lineage>
        <taxon>Bacteria</taxon>
        <taxon>Bacillati</taxon>
        <taxon>Actinomycetota</taxon>
        <taxon>Thermoleophilia</taxon>
        <taxon>Solirubrobacterales</taxon>
        <taxon>Paraconexibacteraceae</taxon>
        <taxon>Paraconexibacter</taxon>
    </lineage>
</organism>
<dbReference type="EMBL" id="PYYB01000001">
    <property type="protein sequence ID" value="PTL59659.1"/>
    <property type="molecule type" value="Genomic_DNA"/>
</dbReference>
<feature type="chain" id="PRO_5038333417" evidence="2">
    <location>
        <begin position="18"/>
        <end position="80"/>
    </location>
</feature>
<dbReference type="RefSeq" id="WP_107568302.1">
    <property type="nucleotide sequence ID" value="NZ_PYYB01000001.1"/>
</dbReference>
<gene>
    <name evidence="3" type="ORF">C7Y72_08350</name>
</gene>
<reference evidence="3 4" key="1">
    <citation type="submission" date="2018-03" db="EMBL/GenBank/DDBJ databases">
        <title>Aquarubrobacter algicola gen. nov., sp. nov., a novel actinobacterium isolated from shallow eutrophic lake during the end of cyanobacterial harmful algal blooms.</title>
        <authorList>
            <person name="Chun S.J."/>
        </authorList>
    </citation>
    <scope>NUCLEOTIDE SEQUENCE [LARGE SCALE GENOMIC DNA]</scope>
    <source>
        <strain evidence="3 4">Seoho-28</strain>
    </source>
</reference>
<feature type="region of interest" description="Disordered" evidence="1">
    <location>
        <begin position="27"/>
        <end position="47"/>
    </location>
</feature>
<dbReference type="Proteomes" id="UP000240739">
    <property type="component" value="Unassembled WGS sequence"/>
</dbReference>
<name>A0A2T4UK93_9ACTN</name>
<keyword evidence="2" id="KW-0732">Signal</keyword>
<keyword evidence="4" id="KW-1185">Reference proteome</keyword>
<comment type="caution">
    <text evidence="3">The sequence shown here is derived from an EMBL/GenBank/DDBJ whole genome shotgun (WGS) entry which is preliminary data.</text>
</comment>
<feature type="signal peptide" evidence="2">
    <location>
        <begin position="1"/>
        <end position="17"/>
    </location>
</feature>
<evidence type="ECO:0000256" key="2">
    <source>
        <dbReference type="SAM" id="SignalP"/>
    </source>
</evidence>
<proteinExistence type="predicted"/>
<sequence>MVVAVLLALSVAVTVNVFVPSVAVSSDAPSATVPTQDFSPLPPVSSAQENDAFTSAPRAYVAPSAGRVTVTVGLVTSTTM</sequence>
<dbReference type="AlphaFoldDB" id="A0A2T4UK93"/>
<evidence type="ECO:0000313" key="4">
    <source>
        <dbReference type="Proteomes" id="UP000240739"/>
    </source>
</evidence>
<evidence type="ECO:0000256" key="1">
    <source>
        <dbReference type="SAM" id="MobiDB-lite"/>
    </source>
</evidence>
<protein>
    <submittedName>
        <fullName evidence="3">Uncharacterized protein</fullName>
    </submittedName>
</protein>
<accession>A0A2T4UK93</accession>